<feature type="compositionally biased region" description="Polar residues" evidence="1">
    <location>
        <begin position="140"/>
        <end position="156"/>
    </location>
</feature>
<evidence type="ECO:0000259" key="2">
    <source>
        <dbReference type="PROSITE" id="PS51029"/>
    </source>
</evidence>
<sequence length="195" mass="22735">MRAVWTVVLVRAIHLAMNISESRRLISLYKEFKCLWDPKDSNYTNRGVRDDAWRQISCEMGNKSIENLKKKMRSLAGGYRREKHREKQSRITGSGAQDTYKSKWFAYDDFDFMADKNEPGTTRDTLEHVESDTTEGELEVNTTVSENENSNITSDTQPERANHHTDQSREQNDQNAQSSVQTTNKRTKKKKENYF</sequence>
<dbReference type="PROSITE" id="PS51029">
    <property type="entry name" value="MADF"/>
    <property type="match status" value="1"/>
</dbReference>
<gene>
    <name evidence="4" type="primary">LOC128199221</name>
</gene>
<reference evidence="4" key="1">
    <citation type="submission" date="2025-08" db="UniProtKB">
        <authorList>
            <consortium name="RefSeq"/>
        </authorList>
    </citation>
    <scope>IDENTIFICATION</scope>
</reference>
<dbReference type="PANTHER" id="PTHR21505">
    <property type="entry name" value="MADF DOMAIN-CONTAINING PROTEIN-RELATED"/>
    <property type="match status" value="1"/>
</dbReference>
<evidence type="ECO:0000313" key="4">
    <source>
        <dbReference type="RefSeq" id="XP_052743714.1"/>
    </source>
</evidence>
<evidence type="ECO:0000256" key="1">
    <source>
        <dbReference type="SAM" id="MobiDB-lite"/>
    </source>
</evidence>
<dbReference type="RefSeq" id="XP_052743714.1">
    <property type="nucleotide sequence ID" value="XM_052887754.1"/>
</dbReference>
<feature type="compositionally biased region" description="Basic residues" evidence="1">
    <location>
        <begin position="185"/>
        <end position="195"/>
    </location>
</feature>
<dbReference type="PANTHER" id="PTHR21505:SF12">
    <property type="entry name" value="MADF DOMAIN-CONTAINING PROTEIN-RELATED"/>
    <property type="match status" value="1"/>
</dbReference>
<dbReference type="Pfam" id="PF10545">
    <property type="entry name" value="MADF_DNA_bdg"/>
    <property type="match status" value="1"/>
</dbReference>
<feature type="compositionally biased region" description="Basic and acidic residues" evidence="1">
    <location>
        <begin position="157"/>
        <end position="172"/>
    </location>
</feature>
<proteinExistence type="predicted"/>
<name>A0ABM3LXB0_BICAN</name>
<dbReference type="InterPro" id="IPR006578">
    <property type="entry name" value="MADF-dom"/>
</dbReference>
<dbReference type="Proteomes" id="UP001652582">
    <property type="component" value="Chromosome 20"/>
</dbReference>
<organism evidence="3 4">
    <name type="scientific">Bicyclus anynana</name>
    <name type="common">Squinting bush brown butterfly</name>
    <dbReference type="NCBI Taxonomy" id="110368"/>
    <lineage>
        <taxon>Eukaryota</taxon>
        <taxon>Metazoa</taxon>
        <taxon>Ecdysozoa</taxon>
        <taxon>Arthropoda</taxon>
        <taxon>Hexapoda</taxon>
        <taxon>Insecta</taxon>
        <taxon>Pterygota</taxon>
        <taxon>Neoptera</taxon>
        <taxon>Endopterygota</taxon>
        <taxon>Lepidoptera</taxon>
        <taxon>Glossata</taxon>
        <taxon>Ditrysia</taxon>
        <taxon>Papilionoidea</taxon>
        <taxon>Nymphalidae</taxon>
        <taxon>Satyrinae</taxon>
        <taxon>Satyrini</taxon>
        <taxon>Mycalesina</taxon>
        <taxon>Bicyclus</taxon>
    </lineage>
</organism>
<feature type="region of interest" description="Disordered" evidence="1">
    <location>
        <begin position="116"/>
        <end position="195"/>
    </location>
</feature>
<keyword evidence="3" id="KW-1185">Reference proteome</keyword>
<accession>A0ABM3LXB0</accession>
<dbReference type="GeneID" id="128199221"/>
<feature type="domain" description="MADF" evidence="2">
    <location>
        <begin position="24"/>
        <end position="118"/>
    </location>
</feature>
<protein>
    <submittedName>
        <fullName evidence="4">Uncharacterized protein LOC128199221</fullName>
    </submittedName>
</protein>
<evidence type="ECO:0000313" key="3">
    <source>
        <dbReference type="Proteomes" id="UP001652582"/>
    </source>
</evidence>
<dbReference type="SMART" id="SM00595">
    <property type="entry name" value="MADF"/>
    <property type="match status" value="1"/>
</dbReference>